<name>A0A7T2YT98_9BURK</name>
<reference evidence="3 4" key="1">
    <citation type="submission" date="2020-12" db="EMBL/GenBank/DDBJ databases">
        <title>FDA dAtabase for Regulatory Grade micrObial Sequences (FDA-ARGOS): Supporting development and validation of Infectious Disease Dx tests.</title>
        <authorList>
            <person name="Sproer C."/>
            <person name="Gronow S."/>
            <person name="Severitt S."/>
            <person name="Schroder I."/>
            <person name="Tallon L."/>
            <person name="Sadzewicz L."/>
            <person name="Zhao X."/>
            <person name="Boylan J."/>
            <person name="Ott S."/>
            <person name="Bowen H."/>
            <person name="Vavikolanu K."/>
            <person name="Mehta A."/>
            <person name="Aluvathingal J."/>
            <person name="Nadendla S."/>
            <person name="Lowell S."/>
            <person name="Myers T."/>
            <person name="Yan Y."/>
            <person name="Sichtig H."/>
        </authorList>
    </citation>
    <scope>NUCLEOTIDE SEQUENCE [LARGE SCALE GENOMIC DNA]</scope>
    <source>
        <strain evidence="3 4">FDAARGOS_890</strain>
    </source>
</reference>
<gene>
    <name evidence="3" type="ORF">I6G47_01095</name>
</gene>
<dbReference type="PROSITE" id="PS50879">
    <property type="entry name" value="RNASE_H_1"/>
    <property type="match status" value="1"/>
</dbReference>
<dbReference type="EMBL" id="CP065748">
    <property type="protein sequence ID" value="QPS81710.1"/>
    <property type="molecule type" value="Genomic_DNA"/>
</dbReference>
<dbReference type="Proteomes" id="UP000595064">
    <property type="component" value="Chromosome"/>
</dbReference>
<sequence>MPLEQLSSRRNHSGPSPTDTDLWTAYIDASALPNPGRMALGAVITAPDGTRQLLSQVCPEQGCNNEAELRALMAVLQTLLGLQARRLAIFTDSSVLVEQLAPSPRPTRPIVRLADLFDQARAMLAEFEHVQLRWIPRHRNTEADALARAALLQP</sequence>
<dbReference type="InterPro" id="IPR036397">
    <property type="entry name" value="RNaseH_sf"/>
</dbReference>
<dbReference type="Pfam" id="PF13456">
    <property type="entry name" value="RVT_3"/>
    <property type="match status" value="1"/>
</dbReference>
<evidence type="ECO:0000313" key="3">
    <source>
        <dbReference type="EMBL" id="QPS81710.1"/>
    </source>
</evidence>
<dbReference type="GO" id="GO:0004523">
    <property type="term" value="F:RNA-DNA hybrid ribonuclease activity"/>
    <property type="evidence" value="ECO:0007669"/>
    <property type="project" value="InterPro"/>
</dbReference>
<dbReference type="SUPFAM" id="SSF53098">
    <property type="entry name" value="Ribonuclease H-like"/>
    <property type="match status" value="1"/>
</dbReference>
<dbReference type="PANTHER" id="PTHR47723:SF19">
    <property type="entry name" value="POLYNUCLEOTIDYL TRANSFERASE, RIBONUCLEASE H-LIKE SUPERFAMILY PROTEIN"/>
    <property type="match status" value="1"/>
</dbReference>
<dbReference type="InterPro" id="IPR053151">
    <property type="entry name" value="RNase_H-like"/>
</dbReference>
<feature type="domain" description="RNase H type-1" evidence="2">
    <location>
        <begin position="19"/>
        <end position="154"/>
    </location>
</feature>
<dbReference type="AlphaFoldDB" id="A0A7T2YT98"/>
<dbReference type="PANTHER" id="PTHR47723">
    <property type="entry name" value="OS05G0353850 PROTEIN"/>
    <property type="match status" value="1"/>
</dbReference>
<evidence type="ECO:0000313" key="4">
    <source>
        <dbReference type="Proteomes" id="UP000595064"/>
    </source>
</evidence>
<dbReference type="Gene3D" id="3.30.420.10">
    <property type="entry name" value="Ribonuclease H-like superfamily/Ribonuclease H"/>
    <property type="match status" value="1"/>
</dbReference>
<feature type="region of interest" description="Disordered" evidence="1">
    <location>
        <begin position="1"/>
        <end position="20"/>
    </location>
</feature>
<dbReference type="GO" id="GO:0003676">
    <property type="term" value="F:nucleic acid binding"/>
    <property type="evidence" value="ECO:0007669"/>
    <property type="project" value="InterPro"/>
</dbReference>
<dbReference type="CDD" id="cd09279">
    <property type="entry name" value="RNase_HI_like"/>
    <property type="match status" value="1"/>
</dbReference>
<evidence type="ECO:0000259" key="2">
    <source>
        <dbReference type="PROSITE" id="PS50879"/>
    </source>
</evidence>
<proteinExistence type="predicted"/>
<accession>A0A7T2YT98</accession>
<dbReference type="KEGG" id="dla:I6G47_01095"/>
<protein>
    <submittedName>
        <fullName evidence="3">Ribonuclease HI family protein</fullName>
    </submittedName>
</protein>
<keyword evidence="4" id="KW-1185">Reference proteome</keyword>
<dbReference type="InterPro" id="IPR012337">
    <property type="entry name" value="RNaseH-like_sf"/>
</dbReference>
<organism evidence="3 4">
    <name type="scientific">Delftia lacustris</name>
    <dbReference type="NCBI Taxonomy" id="558537"/>
    <lineage>
        <taxon>Bacteria</taxon>
        <taxon>Pseudomonadati</taxon>
        <taxon>Pseudomonadota</taxon>
        <taxon>Betaproteobacteria</taxon>
        <taxon>Burkholderiales</taxon>
        <taxon>Comamonadaceae</taxon>
        <taxon>Delftia</taxon>
    </lineage>
</organism>
<evidence type="ECO:0000256" key="1">
    <source>
        <dbReference type="SAM" id="MobiDB-lite"/>
    </source>
</evidence>
<dbReference type="InterPro" id="IPR002156">
    <property type="entry name" value="RNaseH_domain"/>
</dbReference>